<reference evidence="3" key="1">
    <citation type="journal article" date="2023" name="Mol. Biol. Evol.">
        <title>Third-Generation Sequencing Reveals the Adaptive Role of the Epigenome in Three Deep-Sea Polychaetes.</title>
        <authorList>
            <person name="Perez M."/>
            <person name="Aroh O."/>
            <person name="Sun Y."/>
            <person name="Lan Y."/>
            <person name="Juniper S.K."/>
            <person name="Young C.R."/>
            <person name="Angers B."/>
            <person name="Qian P.Y."/>
        </authorList>
    </citation>
    <scope>NUCLEOTIDE SEQUENCE</scope>
    <source>
        <strain evidence="3">R07B-5</strain>
    </source>
</reference>
<name>A0AAD9L3L1_RIDPI</name>
<evidence type="ECO:0000313" key="3">
    <source>
        <dbReference type="EMBL" id="KAK2182207.1"/>
    </source>
</evidence>
<feature type="region of interest" description="Disordered" evidence="1">
    <location>
        <begin position="133"/>
        <end position="155"/>
    </location>
</feature>
<evidence type="ECO:0000256" key="1">
    <source>
        <dbReference type="SAM" id="MobiDB-lite"/>
    </source>
</evidence>
<comment type="caution">
    <text evidence="3">The sequence shown here is derived from an EMBL/GenBank/DDBJ whole genome shotgun (WGS) entry which is preliminary data.</text>
</comment>
<keyword evidence="4" id="KW-1185">Reference proteome</keyword>
<dbReference type="Proteomes" id="UP001209878">
    <property type="component" value="Unassembled WGS sequence"/>
</dbReference>
<protein>
    <submittedName>
        <fullName evidence="3">Uncharacterized protein</fullName>
    </submittedName>
</protein>
<keyword evidence="2" id="KW-0812">Transmembrane</keyword>
<gene>
    <name evidence="3" type="ORF">NP493_363g02016</name>
</gene>
<organism evidence="3 4">
    <name type="scientific">Ridgeia piscesae</name>
    <name type="common">Tubeworm</name>
    <dbReference type="NCBI Taxonomy" id="27915"/>
    <lineage>
        <taxon>Eukaryota</taxon>
        <taxon>Metazoa</taxon>
        <taxon>Spiralia</taxon>
        <taxon>Lophotrochozoa</taxon>
        <taxon>Annelida</taxon>
        <taxon>Polychaeta</taxon>
        <taxon>Sedentaria</taxon>
        <taxon>Canalipalpata</taxon>
        <taxon>Sabellida</taxon>
        <taxon>Siboglinidae</taxon>
        <taxon>Ridgeia</taxon>
    </lineage>
</organism>
<feature type="transmembrane region" description="Helical" evidence="2">
    <location>
        <begin position="97"/>
        <end position="120"/>
    </location>
</feature>
<keyword evidence="2" id="KW-0472">Membrane</keyword>
<dbReference type="AlphaFoldDB" id="A0AAD9L3L1"/>
<evidence type="ECO:0000313" key="4">
    <source>
        <dbReference type="Proteomes" id="UP001209878"/>
    </source>
</evidence>
<sequence>MARLSSSAITLPTWRLLLIKSCILVTAFLAILPANVLCTSEETSQLVITTTSHPDIVSTAQAPVQQRNIPDTREEFIPLANLNRQQHHDESPFNTGILTGIVIGVFLLVFLVTAITSVVVRYRRDMRNEMATRRHHQDVEADNEEMEACRTVKTP</sequence>
<evidence type="ECO:0000256" key="2">
    <source>
        <dbReference type="SAM" id="Phobius"/>
    </source>
</evidence>
<accession>A0AAD9L3L1</accession>
<dbReference type="EMBL" id="JAODUO010000363">
    <property type="protein sequence ID" value="KAK2182207.1"/>
    <property type="molecule type" value="Genomic_DNA"/>
</dbReference>
<keyword evidence="2" id="KW-1133">Transmembrane helix</keyword>
<proteinExistence type="predicted"/>